<dbReference type="CDD" id="cd01392">
    <property type="entry name" value="HTH_LacI"/>
    <property type="match status" value="1"/>
</dbReference>
<dbReference type="PANTHER" id="PTHR30146">
    <property type="entry name" value="LACI-RELATED TRANSCRIPTIONAL REPRESSOR"/>
    <property type="match status" value="1"/>
</dbReference>
<evidence type="ECO:0000313" key="6">
    <source>
        <dbReference type="Proteomes" id="UP000728968"/>
    </source>
</evidence>
<dbReference type="SUPFAM" id="SSF53822">
    <property type="entry name" value="Periplasmic binding protein-like I"/>
    <property type="match status" value="1"/>
</dbReference>
<sequence length="342" mass="38579">MNVTIKEVAKLAGVSISTVSRTCTNHPKISEKTKEKVREAMKILGYEPNFQASNLASKNSKTIGIILPIAENFSYQNSFFLEVIHGVCQACIIENYMNTIISGNSEKELLKSIKSIINSGKVEGFILLYSKDNDPILEYLNKNNQIYTIIGKPSKNINNTIYIDNDNITAGKDATDYLIKLGHKKIGFLYNQGNRIFVQDRKAGYISSLLENNIEIKQEYCLEKNLALEKDTLELQELFLSEHSPTAIIALDDIIALLLEKILLNINKHVPKDLSIITFNNTLLTTLTNPQLTCIDINNYQLGLESALQIIRHIKDPNLLPTKIIVPHNIIERNSCKKFENN</sequence>
<evidence type="ECO:0000256" key="3">
    <source>
        <dbReference type="ARBA" id="ARBA00023163"/>
    </source>
</evidence>
<keyword evidence="6" id="KW-1185">Reference proteome</keyword>
<evidence type="ECO:0000256" key="1">
    <source>
        <dbReference type="ARBA" id="ARBA00023015"/>
    </source>
</evidence>
<dbReference type="InterPro" id="IPR028082">
    <property type="entry name" value="Peripla_BP_I"/>
</dbReference>
<dbReference type="Gene3D" id="3.40.50.2300">
    <property type="match status" value="2"/>
</dbReference>
<proteinExistence type="predicted"/>
<dbReference type="SUPFAM" id="SSF47413">
    <property type="entry name" value="lambda repressor-like DNA-binding domains"/>
    <property type="match status" value="1"/>
</dbReference>
<organism evidence="5 6">
    <name type="scientific">Fusobacterium mortiferum</name>
    <dbReference type="NCBI Taxonomy" id="850"/>
    <lineage>
        <taxon>Bacteria</taxon>
        <taxon>Fusobacteriati</taxon>
        <taxon>Fusobacteriota</taxon>
        <taxon>Fusobacteriia</taxon>
        <taxon>Fusobacteriales</taxon>
        <taxon>Fusobacteriaceae</taxon>
        <taxon>Fusobacterium</taxon>
    </lineage>
</organism>
<dbReference type="Proteomes" id="UP000728968">
    <property type="component" value="Unassembled WGS sequence"/>
</dbReference>
<dbReference type="SMART" id="SM00354">
    <property type="entry name" value="HTH_LACI"/>
    <property type="match status" value="1"/>
</dbReference>
<evidence type="ECO:0000313" key="5">
    <source>
        <dbReference type="EMBL" id="MBM6874274.1"/>
    </source>
</evidence>
<accession>A0ABS2FYQ5</accession>
<dbReference type="Pfam" id="PF13377">
    <property type="entry name" value="Peripla_BP_3"/>
    <property type="match status" value="1"/>
</dbReference>
<dbReference type="Pfam" id="PF00356">
    <property type="entry name" value="LacI"/>
    <property type="match status" value="1"/>
</dbReference>
<comment type="caution">
    <text evidence="5">The sequence shown here is derived from an EMBL/GenBank/DDBJ whole genome shotgun (WGS) entry which is preliminary data.</text>
</comment>
<feature type="domain" description="HTH lacI-type" evidence="4">
    <location>
        <begin position="3"/>
        <end position="57"/>
    </location>
</feature>
<gene>
    <name evidence="5" type="ORF">H6A04_01130</name>
</gene>
<evidence type="ECO:0000256" key="2">
    <source>
        <dbReference type="ARBA" id="ARBA00023125"/>
    </source>
</evidence>
<keyword evidence="1" id="KW-0805">Transcription regulation</keyword>
<dbReference type="PANTHER" id="PTHR30146:SF109">
    <property type="entry name" value="HTH-TYPE TRANSCRIPTIONAL REGULATOR GALS"/>
    <property type="match status" value="1"/>
</dbReference>
<dbReference type="Gene3D" id="1.10.260.40">
    <property type="entry name" value="lambda repressor-like DNA-binding domains"/>
    <property type="match status" value="1"/>
</dbReference>
<protein>
    <submittedName>
        <fullName evidence="5">LacI family DNA-binding transcriptional regulator</fullName>
    </submittedName>
</protein>
<dbReference type="InterPro" id="IPR046335">
    <property type="entry name" value="LacI/GalR-like_sensor"/>
</dbReference>
<evidence type="ECO:0000259" key="4">
    <source>
        <dbReference type="PROSITE" id="PS50932"/>
    </source>
</evidence>
<dbReference type="InterPro" id="IPR010982">
    <property type="entry name" value="Lambda_DNA-bd_dom_sf"/>
</dbReference>
<dbReference type="GO" id="GO:0003677">
    <property type="term" value="F:DNA binding"/>
    <property type="evidence" value="ECO:0007669"/>
    <property type="project" value="UniProtKB-KW"/>
</dbReference>
<dbReference type="CDD" id="cd06294">
    <property type="entry name" value="PBP1_MalR-like"/>
    <property type="match status" value="1"/>
</dbReference>
<keyword evidence="3" id="KW-0804">Transcription</keyword>
<reference evidence="5 6" key="1">
    <citation type="journal article" date="2021" name="Sci. Rep.">
        <title>The distribution of antibiotic resistance genes in chicken gut microbiota commensals.</title>
        <authorList>
            <person name="Juricova H."/>
            <person name="Matiasovicova J."/>
            <person name="Kubasova T."/>
            <person name="Cejkova D."/>
            <person name="Rychlik I."/>
        </authorList>
    </citation>
    <scope>NUCLEOTIDE SEQUENCE [LARGE SCALE GENOMIC DNA]</scope>
    <source>
        <strain evidence="5 6">An425</strain>
    </source>
</reference>
<dbReference type="RefSeq" id="WP_204688232.1">
    <property type="nucleotide sequence ID" value="NZ_JACJLT010000005.1"/>
</dbReference>
<dbReference type="PROSITE" id="PS50932">
    <property type="entry name" value="HTH_LACI_2"/>
    <property type="match status" value="1"/>
</dbReference>
<keyword evidence="2 5" id="KW-0238">DNA-binding</keyword>
<name>A0ABS2FYQ5_FUSMR</name>
<dbReference type="InterPro" id="IPR000843">
    <property type="entry name" value="HTH_LacI"/>
</dbReference>
<dbReference type="EMBL" id="JACJLT010000005">
    <property type="protein sequence ID" value="MBM6874274.1"/>
    <property type="molecule type" value="Genomic_DNA"/>
</dbReference>